<proteinExistence type="predicted"/>
<evidence type="ECO:0000313" key="2">
    <source>
        <dbReference type="Proteomes" id="UP000248536"/>
    </source>
</evidence>
<dbReference type="Proteomes" id="UP000248536">
    <property type="component" value="Chromosome"/>
</dbReference>
<dbReference type="OrthoDB" id="1427011at2"/>
<sequence>MRANIKLSFLILLILTIIGCQNSVQNEKQLARQVFGKWQGENDSLGVELNIDQFKKWNDLLERTERIACNDSLPKITLTTENKLKTIYFRNPCWEDFACILIKQKNVIEIHNDTINKNDENFFPLDSLENVLKKDLENNGKNPKLSDNPEKLLIYISYDNKNGFKNLPNTLNQLTETYNRITNKTDIKLWLNEKIYFVPPPPPPMNEIELDE</sequence>
<name>A0A2Z4LWJ5_9FLAO</name>
<dbReference type="PROSITE" id="PS51257">
    <property type="entry name" value="PROKAR_LIPOPROTEIN"/>
    <property type="match status" value="1"/>
</dbReference>
<reference evidence="1 2" key="1">
    <citation type="submission" date="2018-06" db="EMBL/GenBank/DDBJ databases">
        <title>Spongiibacterium sp. HME9304 Genome sequencing and assembly.</title>
        <authorList>
            <person name="Kang H."/>
            <person name="Kim H."/>
            <person name="Joh K."/>
        </authorList>
    </citation>
    <scope>NUCLEOTIDE SEQUENCE [LARGE SCALE GENOMIC DNA]</scope>
    <source>
        <strain evidence="1 2">HME9304</strain>
    </source>
</reference>
<evidence type="ECO:0000313" key="1">
    <source>
        <dbReference type="EMBL" id="AWX46182.1"/>
    </source>
</evidence>
<keyword evidence="2" id="KW-1185">Reference proteome</keyword>
<protein>
    <recommendedName>
        <fullName evidence="3">Lipoprotein</fullName>
    </recommendedName>
</protein>
<organism evidence="1 2">
    <name type="scientific">Flagellimonas maritima</name>
    <dbReference type="NCBI Taxonomy" id="1383885"/>
    <lineage>
        <taxon>Bacteria</taxon>
        <taxon>Pseudomonadati</taxon>
        <taxon>Bacteroidota</taxon>
        <taxon>Flavobacteriia</taxon>
        <taxon>Flavobacteriales</taxon>
        <taxon>Flavobacteriaceae</taxon>
        <taxon>Flagellimonas</taxon>
    </lineage>
</organism>
<dbReference type="EMBL" id="CP030104">
    <property type="protein sequence ID" value="AWX46182.1"/>
    <property type="molecule type" value="Genomic_DNA"/>
</dbReference>
<dbReference type="KEGG" id="spon:HME9304_03214"/>
<gene>
    <name evidence="1" type="ORF">HME9304_03214</name>
</gene>
<dbReference type="RefSeq" id="WP_112379487.1">
    <property type="nucleotide sequence ID" value="NZ_CP030104.1"/>
</dbReference>
<dbReference type="AlphaFoldDB" id="A0A2Z4LWJ5"/>
<accession>A0A2Z4LWJ5</accession>
<evidence type="ECO:0008006" key="3">
    <source>
        <dbReference type="Google" id="ProtNLM"/>
    </source>
</evidence>